<evidence type="ECO:0000256" key="7">
    <source>
        <dbReference type="RuleBase" id="RU003345"/>
    </source>
</evidence>
<evidence type="ECO:0000313" key="10">
    <source>
        <dbReference type="Proteomes" id="UP000032430"/>
    </source>
</evidence>
<proteinExistence type="inferred from homology"/>
<dbReference type="RefSeq" id="WP_045095352.1">
    <property type="nucleotide sequence ID" value="NZ_LN614827.1"/>
</dbReference>
<dbReference type="InterPro" id="IPR012394">
    <property type="entry name" value="Aldehyde_DH_NAD(P)"/>
</dbReference>
<dbReference type="PANTHER" id="PTHR43570">
    <property type="entry name" value="ALDEHYDE DEHYDROGENASE"/>
    <property type="match status" value="1"/>
</dbReference>
<dbReference type="STRING" id="1212491.LFA_1306"/>
<dbReference type="HOGENOM" id="CLU_005391_3_6_6"/>
<dbReference type="GO" id="GO:0006081">
    <property type="term" value="P:aldehyde metabolic process"/>
    <property type="evidence" value="ECO:0007669"/>
    <property type="project" value="InterPro"/>
</dbReference>
<feature type="domain" description="Aldehyde dehydrogenase" evidence="8">
    <location>
        <begin position="20"/>
        <end position="430"/>
    </location>
</feature>
<protein>
    <recommendedName>
        <fullName evidence="4">Aldehyde dehydrogenase</fullName>
    </recommendedName>
</protein>
<dbReference type="InterPro" id="IPR016163">
    <property type="entry name" value="Ald_DH_C"/>
</dbReference>
<dbReference type="KEGG" id="lfa:LFA_1306"/>
<evidence type="ECO:0000256" key="4">
    <source>
        <dbReference type="PIRNR" id="PIRNR036492"/>
    </source>
</evidence>
<keyword evidence="2 4" id="KW-0560">Oxidoreductase</keyword>
<keyword evidence="3" id="KW-0520">NAD</keyword>
<dbReference type="CDD" id="cd07133">
    <property type="entry name" value="ALDH_CALDH_CalB"/>
    <property type="match status" value="1"/>
</dbReference>
<sequence length="469" mass="52977">MDLNAQFKALQSEYKTNPYPSLIERKKILIAIKSGLQNDAHSLAEAISKDFSYRAEEETFFLEIFPTIKAIDFCIKKLKRWMKNRVRNVSWMFAPARAYVIPQPLGVIGVMVPWNYPLYLALVPAVYALAAGNRVMIKMSELSPNIANTLRTIVHSLGLETFIRIVEGDVDVAKEFSALPFGHLLFTGSIEVGKSVMREASKNLTPVTLELGGKSPALLSESMNPKYFNRLVMGKLFNAGQTCIAPDYLLIPDGWQAKVEEEFKKLMHLHYPDLMNNNHYCSIISEHHKQRLLDLVQDARDKGAHLIQVGELDPLSRKIPVFILFDVTKEMKVMQEEIFGPILPVLSYKSFHEAIDYINSFPNPLALYYLGENSQEISYIKTQTLSGALTINDTLIHVAVDDLPFGGVGMSGMGQYHGQEGFDTFSKLKPVFIQSRFATFPLFYPPYGILMNKFLALVGGLKIRKKNER</sequence>
<dbReference type="OrthoDB" id="9812625at2"/>
<evidence type="ECO:0000313" key="9">
    <source>
        <dbReference type="EMBL" id="CEG56732.1"/>
    </source>
</evidence>
<dbReference type="Pfam" id="PF00171">
    <property type="entry name" value="Aldedh"/>
    <property type="match status" value="1"/>
</dbReference>
<dbReference type="PANTHER" id="PTHR43570:SF20">
    <property type="entry name" value="ALDEHYDE DEHYDROGENASE ALDX-RELATED"/>
    <property type="match status" value="1"/>
</dbReference>
<dbReference type="InterPro" id="IPR029510">
    <property type="entry name" value="Ald_DH_CS_GLU"/>
</dbReference>
<dbReference type="InterPro" id="IPR016161">
    <property type="entry name" value="Ald_DH/histidinol_DH"/>
</dbReference>
<dbReference type="SUPFAM" id="SSF53720">
    <property type="entry name" value="ALDH-like"/>
    <property type="match status" value="1"/>
</dbReference>
<dbReference type="Gene3D" id="3.40.605.10">
    <property type="entry name" value="Aldehyde Dehydrogenase, Chain A, domain 1"/>
    <property type="match status" value="1"/>
</dbReference>
<dbReference type="PIRSF" id="PIRSF036492">
    <property type="entry name" value="ALDH"/>
    <property type="match status" value="1"/>
</dbReference>
<keyword evidence="10" id="KW-1185">Reference proteome</keyword>
<dbReference type="PROSITE" id="PS00687">
    <property type="entry name" value="ALDEHYDE_DEHYDR_GLU"/>
    <property type="match status" value="1"/>
</dbReference>
<evidence type="ECO:0000256" key="2">
    <source>
        <dbReference type="ARBA" id="ARBA00023002"/>
    </source>
</evidence>
<evidence type="ECO:0000259" key="8">
    <source>
        <dbReference type="Pfam" id="PF00171"/>
    </source>
</evidence>
<feature type="active site" evidence="5">
    <location>
        <position position="243"/>
    </location>
</feature>
<name>A0A098G2M0_9GAMM</name>
<reference evidence="10" key="1">
    <citation type="submission" date="2014-09" db="EMBL/GenBank/DDBJ databases">
        <authorList>
            <person name="Gomez-Valero L."/>
        </authorList>
    </citation>
    <scope>NUCLEOTIDE SEQUENCE [LARGE SCALE GENOMIC DNA]</scope>
    <source>
        <strain evidence="10">ATCC700992</strain>
    </source>
</reference>
<dbReference type="InterPro" id="IPR016162">
    <property type="entry name" value="Ald_DH_N"/>
</dbReference>
<organism evidence="9 10">
    <name type="scientific">Legionella fallonii LLAP-10</name>
    <dbReference type="NCBI Taxonomy" id="1212491"/>
    <lineage>
        <taxon>Bacteria</taxon>
        <taxon>Pseudomonadati</taxon>
        <taxon>Pseudomonadota</taxon>
        <taxon>Gammaproteobacteria</taxon>
        <taxon>Legionellales</taxon>
        <taxon>Legionellaceae</taxon>
        <taxon>Legionella</taxon>
    </lineage>
</organism>
<dbReference type="InterPro" id="IPR015590">
    <property type="entry name" value="Aldehyde_DH_dom"/>
</dbReference>
<dbReference type="EMBL" id="LN614827">
    <property type="protein sequence ID" value="CEG56732.1"/>
    <property type="molecule type" value="Genomic_DNA"/>
</dbReference>
<accession>A0A098G2M0</accession>
<dbReference type="GO" id="GO:0004029">
    <property type="term" value="F:aldehyde dehydrogenase (NAD+) activity"/>
    <property type="evidence" value="ECO:0007669"/>
    <property type="project" value="TreeGrafter"/>
</dbReference>
<dbReference type="PROSITE" id="PS00070">
    <property type="entry name" value="ALDEHYDE_DEHYDR_CYS"/>
    <property type="match status" value="1"/>
</dbReference>
<comment type="similarity">
    <text evidence="1 4 7">Belongs to the aldehyde dehydrogenase family.</text>
</comment>
<gene>
    <name evidence="9" type="primary">calB</name>
    <name evidence="9" type="ORF">LFA_1306</name>
</gene>
<dbReference type="InterPro" id="IPR016160">
    <property type="entry name" value="Ald_DH_CS_CYS"/>
</dbReference>
<evidence type="ECO:0000256" key="1">
    <source>
        <dbReference type="ARBA" id="ARBA00009986"/>
    </source>
</evidence>
<evidence type="ECO:0000256" key="3">
    <source>
        <dbReference type="ARBA" id="ARBA00023027"/>
    </source>
</evidence>
<evidence type="ECO:0000256" key="6">
    <source>
        <dbReference type="PROSITE-ProRule" id="PRU10007"/>
    </source>
</evidence>
<feature type="active site" evidence="5 6">
    <location>
        <position position="210"/>
    </location>
</feature>
<dbReference type="GO" id="GO:0005737">
    <property type="term" value="C:cytoplasm"/>
    <property type="evidence" value="ECO:0007669"/>
    <property type="project" value="TreeGrafter"/>
</dbReference>
<dbReference type="Proteomes" id="UP000032430">
    <property type="component" value="Chromosome I"/>
</dbReference>
<dbReference type="AlphaFoldDB" id="A0A098G2M0"/>
<evidence type="ECO:0000256" key="5">
    <source>
        <dbReference type="PIRSR" id="PIRSR036492-1"/>
    </source>
</evidence>
<dbReference type="Gene3D" id="3.40.309.10">
    <property type="entry name" value="Aldehyde Dehydrogenase, Chain A, domain 2"/>
    <property type="match status" value="1"/>
</dbReference>